<dbReference type="PANTHER" id="PTHR38037">
    <property type="entry name" value="ZN_PROTEASE DOMAIN-CONTAINING PROTEIN"/>
    <property type="match status" value="1"/>
</dbReference>
<dbReference type="PANTHER" id="PTHR38037:SF2">
    <property type="entry name" value="ATP-DEPENDENT ZINC PROTEASE DOMAIN-CONTAINING PROTEIN-RELATED"/>
    <property type="match status" value="1"/>
</dbReference>
<dbReference type="RefSeq" id="WP_379020112.1">
    <property type="nucleotide sequence ID" value="NZ_JBHRTA010000009.1"/>
</dbReference>
<evidence type="ECO:0000313" key="3">
    <source>
        <dbReference type="Proteomes" id="UP001595526"/>
    </source>
</evidence>
<evidence type="ECO:0000259" key="1">
    <source>
        <dbReference type="Pfam" id="PF05618"/>
    </source>
</evidence>
<organism evidence="2 3">
    <name type="scientific">Parapedobacter deserti</name>
    <dbReference type="NCBI Taxonomy" id="1912957"/>
    <lineage>
        <taxon>Bacteria</taxon>
        <taxon>Pseudomonadati</taxon>
        <taxon>Bacteroidota</taxon>
        <taxon>Sphingobacteriia</taxon>
        <taxon>Sphingobacteriales</taxon>
        <taxon>Sphingobacteriaceae</taxon>
        <taxon>Parapedobacter</taxon>
    </lineage>
</organism>
<dbReference type="EMBL" id="JBHRTA010000009">
    <property type="protein sequence ID" value="MFC3196923.1"/>
    <property type="molecule type" value="Genomic_DNA"/>
</dbReference>
<dbReference type="InterPro" id="IPR008503">
    <property type="entry name" value="Asp_endopeptidase"/>
</dbReference>
<reference evidence="3" key="1">
    <citation type="journal article" date="2019" name="Int. J. Syst. Evol. Microbiol.">
        <title>The Global Catalogue of Microorganisms (GCM) 10K type strain sequencing project: providing services to taxonomists for standard genome sequencing and annotation.</title>
        <authorList>
            <consortium name="The Broad Institute Genomics Platform"/>
            <consortium name="The Broad Institute Genome Sequencing Center for Infectious Disease"/>
            <person name="Wu L."/>
            <person name="Ma J."/>
        </authorList>
    </citation>
    <scope>NUCLEOTIDE SEQUENCE [LARGE SCALE GENOMIC DNA]</scope>
    <source>
        <strain evidence="3">KCTC 52416</strain>
    </source>
</reference>
<proteinExistence type="predicted"/>
<accession>A0ABV7JFQ1</accession>
<name>A0ABV7JFQ1_9SPHI</name>
<dbReference type="GO" id="GO:0006508">
    <property type="term" value="P:proteolysis"/>
    <property type="evidence" value="ECO:0007669"/>
    <property type="project" value="UniProtKB-KW"/>
</dbReference>
<dbReference type="SUPFAM" id="SSF50630">
    <property type="entry name" value="Acid proteases"/>
    <property type="match status" value="1"/>
</dbReference>
<comment type="caution">
    <text evidence="2">The sequence shown here is derived from an EMBL/GenBank/DDBJ whole genome shotgun (WGS) entry which is preliminary data.</text>
</comment>
<dbReference type="GO" id="GO:0008233">
    <property type="term" value="F:peptidase activity"/>
    <property type="evidence" value="ECO:0007669"/>
    <property type="project" value="UniProtKB-KW"/>
</dbReference>
<dbReference type="Gene3D" id="2.40.70.10">
    <property type="entry name" value="Acid Proteases"/>
    <property type="match status" value="1"/>
</dbReference>
<dbReference type="InterPro" id="IPR021109">
    <property type="entry name" value="Peptidase_aspartic_dom_sf"/>
</dbReference>
<keyword evidence="3" id="KW-1185">Reference proteome</keyword>
<sequence length="143" mass="16648">MSKTALKTIGWKETVALPDLALQRIPAKVDTGAKTSVLHCSHIKLVKKGRKQYVEFRPLDERYGQGDKIFVLPFHRERKIKNSFGQEENRYVINTTITMFNETYSIELSLRDRSGMEFPMLLGRTFIRKKFLVDVSRANLSRR</sequence>
<gene>
    <name evidence="2" type="ORF">ACFOET_04775</name>
</gene>
<evidence type="ECO:0000313" key="2">
    <source>
        <dbReference type="EMBL" id="MFC3196923.1"/>
    </source>
</evidence>
<feature type="domain" description="Retropepsin-like aspartic endopeptidase" evidence="1">
    <location>
        <begin position="9"/>
        <end position="140"/>
    </location>
</feature>
<protein>
    <submittedName>
        <fullName evidence="2">ATP-dependent zinc protease</fullName>
    </submittedName>
</protein>
<dbReference type="Pfam" id="PF05618">
    <property type="entry name" value="Zn_protease"/>
    <property type="match status" value="1"/>
</dbReference>
<dbReference type="Proteomes" id="UP001595526">
    <property type="component" value="Unassembled WGS sequence"/>
</dbReference>
<keyword evidence="2" id="KW-0378">Hydrolase</keyword>
<keyword evidence="2" id="KW-0645">Protease</keyword>